<dbReference type="SUPFAM" id="SSF51735">
    <property type="entry name" value="NAD(P)-binding Rossmann-fold domains"/>
    <property type="match status" value="1"/>
</dbReference>
<dbReference type="KEGG" id="och:CES85_5365"/>
<accession>A0A248UDF2</accession>
<evidence type="ECO:0000256" key="1">
    <source>
        <dbReference type="ARBA" id="ARBA00006484"/>
    </source>
</evidence>
<dbReference type="PRINTS" id="PR00081">
    <property type="entry name" value="GDHRDH"/>
</dbReference>
<protein>
    <submittedName>
        <fullName evidence="2">KR domain protein</fullName>
    </submittedName>
</protein>
<dbReference type="RefSeq" id="WP_095445262.1">
    <property type="nucleotide sequence ID" value="NZ_CP022603.1"/>
</dbReference>
<dbReference type="EMBL" id="CP022603">
    <property type="protein sequence ID" value="ASV84570.1"/>
    <property type="molecule type" value="Genomic_DNA"/>
</dbReference>
<dbReference type="OrthoDB" id="9779623at2"/>
<evidence type="ECO:0000313" key="2">
    <source>
        <dbReference type="EMBL" id="ASV84570.1"/>
    </source>
</evidence>
<dbReference type="PANTHER" id="PTHR42879">
    <property type="entry name" value="3-OXOACYL-(ACYL-CARRIER-PROTEIN) REDUCTASE"/>
    <property type="match status" value="1"/>
</dbReference>
<dbReference type="FunFam" id="3.40.50.720:FF:000084">
    <property type="entry name" value="Short-chain dehydrogenase reductase"/>
    <property type="match status" value="1"/>
</dbReference>
<evidence type="ECO:0000313" key="3">
    <source>
        <dbReference type="Proteomes" id="UP000215256"/>
    </source>
</evidence>
<comment type="similarity">
    <text evidence="1">Belongs to the short-chain dehydrogenases/reductases (SDR) family.</text>
</comment>
<sequence length="259" mass="27350">MIAQTDQRIAVVTGGSSGIGLSTVRRLAMEGYRVAFFGKTPSRVDAAAETFTAEFGKDVIFHRCVDISEPTAIADFFDAVRNHWGSPDTLICNAGISPKNADGQASPFMGTPLKEWNQVLSTNLMGPVLCCQYVLPDLMRRRFGRIILIGSIAGRTIPKLAGASYTTSKAALAGCLRSLVMTLNGTGVTANLVAPGHIVTGMTGPIDSDVNQHARSRIPVGRLGNPEDVANLIAFLVSDDAGFINGATIDVNGGEFVPL</sequence>
<dbReference type="Proteomes" id="UP000215256">
    <property type="component" value="Chromosome 2"/>
</dbReference>
<dbReference type="AlphaFoldDB" id="A0A248UDF2"/>
<organism evidence="2 3">
    <name type="scientific">Ochrobactrum quorumnocens</name>
    <dbReference type="NCBI Taxonomy" id="271865"/>
    <lineage>
        <taxon>Bacteria</taxon>
        <taxon>Pseudomonadati</taxon>
        <taxon>Pseudomonadota</taxon>
        <taxon>Alphaproteobacteria</taxon>
        <taxon>Hyphomicrobiales</taxon>
        <taxon>Brucellaceae</taxon>
        <taxon>Brucella/Ochrobactrum group</taxon>
        <taxon>Ochrobactrum</taxon>
    </lineage>
</organism>
<proteinExistence type="inferred from homology"/>
<dbReference type="InterPro" id="IPR050259">
    <property type="entry name" value="SDR"/>
</dbReference>
<dbReference type="InterPro" id="IPR036291">
    <property type="entry name" value="NAD(P)-bd_dom_sf"/>
</dbReference>
<dbReference type="PANTHER" id="PTHR42879:SF2">
    <property type="entry name" value="3-OXOACYL-[ACYL-CARRIER-PROTEIN] REDUCTASE FABG"/>
    <property type="match status" value="1"/>
</dbReference>
<dbReference type="PRINTS" id="PR00080">
    <property type="entry name" value="SDRFAMILY"/>
</dbReference>
<reference evidence="2 3" key="1">
    <citation type="submission" date="2017-07" db="EMBL/GenBank/DDBJ databases">
        <title>Phylogenetic study on the rhizospheric bacterium Ochrobactrum sp. A44.</title>
        <authorList>
            <person name="Krzyzanowska D.M."/>
            <person name="Ossowicki A."/>
            <person name="Rajewska M."/>
            <person name="Maciag T."/>
            <person name="Kaczynski Z."/>
            <person name="Czerwicka M."/>
            <person name="Jafra S."/>
        </authorList>
    </citation>
    <scope>NUCLEOTIDE SEQUENCE [LARGE SCALE GENOMIC DNA]</scope>
    <source>
        <strain evidence="2 3">A44</strain>
    </source>
</reference>
<dbReference type="Pfam" id="PF13561">
    <property type="entry name" value="adh_short_C2"/>
    <property type="match status" value="1"/>
</dbReference>
<gene>
    <name evidence="2" type="ORF">CES85_5365</name>
</gene>
<name>A0A248UDF2_9HYPH</name>
<dbReference type="InterPro" id="IPR002347">
    <property type="entry name" value="SDR_fam"/>
</dbReference>
<dbReference type="Gene3D" id="3.40.50.720">
    <property type="entry name" value="NAD(P)-binding Rossmann-like Domain"/>
    <property type="match status" value="1"/>
</dbReference>
<dbReference type="NCBIfam" id="NF009466">
    <property type="entry name" value="PRK12826.1-2"/>
    <property type="match status" value="1"/>
</dbReference>